<evidence type="ECO:0000259" key="9">
    <source>
        <dbReference type="PROSITE" id="PS50011"/>
    </source>
</evidence>
<keyword evidence="1" id="KW-0723">Serine/threonine-protein kinase</keyword>
<feature type="region of interest" description="Disordered" evidence="8">
    <location>
        <begin position="183"/>
        <end position="282"/>
    </location>
</feature>
<dbReference type="SUPFAM" id="SSF57903">
    <property type="entry name" value="FYVE/PHD zinc finger"/>
    <property type="match status" value="1"/>
</dbReference>
<dbReference type="SMART" id="SM00249">
    <property type="entry name" value="PHD"/>
    <property type="match status" value="2"/>
</dbReference>
<dbReference type="SUPFAM" id="SSF56112">
    <property type="entry name" value="Protein kinase-like (PK-like)"/>
    <property type="match status" value="1"/>
</dbReference>
<dbReference type="AlphaFoldDB" id="A0A418E4T9"/>
<gene>
    <name evidence="10" type="ORF">DYB26_001444</name>
</gene>
<feature type="compositionally biased region" description="Pro residues" evidence="8">
    <location>
        <begin position="361"/>
        <end position="382"/>
    </location>
</feature>
<evidence type="ECO:0000256" key="1">
    <source>
        <dbReference type="ARBA" id="ARBA00022527"/>
    </source>
</evidence>
<dbReference type="InterPro" id="IPR000719">
    <property type="entry name" value="Prot_kinase_dom"/>
</dbReference>
<evidence type="ECO:0000256" key="4">
    <source>
        <dbReference type="ARBA" id="ARBA00022771"/>
    </source>
</evidence>
<dbReference type="EMBL" id="QUTF01016759">
    <property type="protein sequence ID" value="RHZ05944.1"/>
    <property type="molecule type" value="Genomic_DNA"/>
</dbReference>
<proteinExistence type="predicted"/>
<dbReference type="PROSITE" id="PS50011">
    <property type="entry name" value="PROTEIN_KINASE_DOM"/>
    <property type="match status" value="1"/>
</dbReference>
<organism evidence="10 11">
    <name type="scientific">Aphanomyces astaci</name>
    <name type="common">Crayfish plague agent</name>
    <dbReference type="NCBI Taxonomy" id="112090"/>
    <lineage>
        <taxon>Eukaryota</taxon>
        <taxon>Sar</taxon>
        <taxon>Stramenopiles</taxon>
        <taxon>Oomycota</taxon>
        <taxon>Saprolegniomycetes</taxon>
        <taxon>Saprolegniales</taxon>
        <taxon>Verrucalvaceae</taxon>
        <taxon>Aphanomyces</taxon>
    </lineage>
</organism>
<feature type="domain" description="Protein kinase" evidence="9">
    <location>
        <begin position="559"/>
        <end position="781"/>
    </location>
</feature>
<keyword evidence="1" id="KW-0418">Kinase</keyword>
<dbReference type="SMART" id="SM00220">
    <property type="entry name" value="S_TKc"/>
    <property type="match status" value="1"/>
</dbReference>
<keyword evidence="4" id="KW-0863">Zinc-finger</keyword>
<dbReference type="InterPro" id="IPR017441">
    <property type="entry name" value="Protein_kinase_ATP_BS"/>
</dbReference>
<dbReference type="PROSITE" id="PS00108">
    <property type="entry name" value="PROTEIN_KINASE_ST"/>
    <property type="match status" value="1"/>
</dbReference>
<dbReference type="InterPro" id="IPR001965">
    <property type="entry name" value="Znf_PHD"/>
</dbReference>
<feature type="compositionally biased region" description="Basic and acidic residues" evidence="8">
    <location>
        <begin position="195"/>
        <end position="208"/>
    </location>
</feature>
<evidence type="ECO:0000256" key="7">
    <source>
        <dbReference type="PROSITE-ProRule" id="PRU10141"/>
    </source>
</evidence>
<evidence type="ECO:0000256" key="2">
    <source>
        <dbReference type="ARBA" id="ARBA00022723"/>
    </source>
</evidence>
<reference evidence="10 11" key="1">
    <citation type="submission" date="2018-08" db="EMBL/GenBank/DDBJ databases">
        <title>Aphanomyces genome sequencing and annotation.</title>
        <authorList>
            <person name="Minardi D."/>
            <person name="Oidtmann B."/>
            <person name="Van Der Giezen M."/>
            <person name="Studholme D.J."/>
        </authorList>
    </citation>
    <scope>NUCLEOTIDE SEQUENCE [LARGE SCALE GENOMIC DNA]</scope>
    <source>
        <strain evidence="10 11">FDL457</strain>
    </source>
</reference>
<feature type="non-terminal residue" evidence="10">
    <location>
        <position position="781"/>
    </location>
</feature>
<protein>
    <recommendedName>
        <fullName evidence="9">Protein kinase domain-containing protein</fullName>
    </recommendedName>
</protein>
<evidence type="ECO:0000256" key="8">
    <source>
        <dbReference type="SAM" id="MobiDB-lite"/>
    </source>
</evidence>
<dbReference type="GO" id="GO:0008270">
    <property type="term" value="F:zinc ion binding"/>
    <property type="evidence" value="ECO:0007669"/>
    <property type="project" value="UniProtKB-KW"/>
</dbReference>
<dbReference type="Gene3D" id="1.10.510.10">
    <property type="entry name" value="Transferase(Phosphotransferase) domain 1"/>
    <property type="match status" value="1"/>
</dbReference>
<evidence type="ECO:0000313" key="10">
    <source>
        <dbReference type="EMBL" id="RHZ05944.1"/>
    </source>
</evidence>
<evidence type="ECO:0000256" key="5">
    <source>
        <dbReference type="ARBA" id="ARBA00022833"/>
    </source>
</evidence>
<comment type="caution">
    <text evidence="10">The sequence shown here is derived from an EMBL/GenBank/DDBJ whole genome shotgun (WGS) entry which is preliminary data.</text>
</comment>
<keyword evidence="3 7" id="KW-0547">Nucleotide-binding</keyword>
<dbReference type="Proteomes" id="UP000286510">
    <property type="component" value="Unassembled WGS sequence"/>
</dbReference>
<evidence type="ECO:0000256" key="3">
    <source>
        <dbReference type="ARBA" id="ARBA00022741"/>
    </source>
</evidence>
<dbReference type="SUPFAM" id="SSF54160">
    <property type="entry name" value="Chromo domain-like"/>
    <property type="match status" value="1"/>
</dbReference>
<dbReference type="Pfam" id="PF07714">
    <property type="entry name" value="PK_Tyr_Ser-Thr"/>
    <property type="match status" value="1"/>
</dbReference>
<feature type="region of interest" description="Disordered" evidence="8">
    <location>
        <begin position="356"/>
        <end position="387"/>
    </location>
</feature>
<dbReference type="GO" id="GO:0005524">
    <property type="term" value="F:ATP binding"/>
    <property type="evidence" value="ECO:0007669"/>
    <property type="project" value="UniProtKB-UniRule"/>
</dbReference>
<dbReference type="PANTHER" id="PTHR44329">
    <property type="entry name" value="SERINE/THREONINE-PROTEIN KINASE TNNI3K-RELATED"/>
    <property type="match status" value="1"/>
</dbReference>
<evidence type="ECO:0000256" key="6">
    <source>
        <dbReference type="ARBA" id="ARBA00022840"/>
    </source>
</evidence>
<dbReference type="InterPro" id="IPR008271">
    <property type="entry name" value="Ser/Thr_kinase_AS"/>
</dbReference>
<dbReference type="InterPro" id="IPR011009">
    <property type="entry name" value="Kinase-like_dom_sf"/>
</dbReference>
<keyword evidence="1" id="KW-0808">Transferase</keyword>
<dbReference type="InterPro" id="IPR051681">
    <property type="entry name" value="Ser/Thr_Kinases-Pseudokinases"/>
</dbReference>
<dbReference type="Gene3D" id="2.30.30.140">
    <property type="match status" value="1"/>
</dbReference>
<dbReference type="VEuPathDB" id="FungiDB:H257_09179"/>
<dbReference type="GO" id="GO:0004674">
    <property type="term" value="F:protein serine/threonine kinase activity"/>
    <property type="evidence" value="ECO:0007669"/>
    <property type="project" value="UniProtKB-KW"/>
</dbReference>
<evidence type="ECO:0000313" key="11">
    <source>
        <dbReference type="Proteomes" id="UP000286510"/>
    </source>
</evidence>
<accession>A0A418E4T9</accession>
<keyword evidence="5" id="KW-0862">Zinc</keyword>
<dbReference type="InterPro" id="IPR016197">
    <property type="entry name" value="Chromo-like_dom_sf"/>
</dbReference>
<dbReference type="PANTHER" id="PTHR44329:SF214">
    <property type="entry name" value="PROTEIN KINASE DOMAIN-CONTAINING PROTEIN"/>
    <property type="match status" value="1"/>
</dbReference>
<keyword evidence="6 7" id="KW-0067">ATP-binding</keyword>
<keyword evidence="2" id="KW-0479">Metal-binding</keyword>
<feature type="binding site" evidence="7">
    <location>
        <position position="586"/>
    </location>
    <ligand>
        <name>ATP</name>
        <dbReference type="ChEBI" id="CHEBI:30616"/>
    </ligand>
</feature>
<dbReference type="PROSITE" id="PS00107">
    <property type="entry name" value="PROTEIN_KINASE_ATP"/>
    <property type="match status" value="1"/>
</dbReference>
<name>A0A418E4T9_APHAT</name>
<dbReference type="InterPro" id="IPR011011">
    <property type="entry name" value="Znf_FYVE_PHD"/>
</dbReference>
<sequence>MAKRNECPNCQFSLVDAATGACKVCDFIQNKQRTRPCTACGKANCQYFCDTCGNGYHRRCAEKNKVRISPLDDDNEVSVVCPSCEKDDGGAEVTCGGCRKEFTNEDAGLQVGQLVLVEFEMVLYNAVVMEVNEPETSVKIHFVKWSKSFDGWYKMDDERVNESLACDGCNRWFHINCLPEVKSTGRPSTSSSTTKELDTKTDKKKERPSGPVDPPPAGSRVAKSPRLRGAAKSIPPPPPPTEMETQVARTSSPKRKAPTGSQTTVPPPDTPAAPVASSLPPPSVATATTALIHPRHPHASLMSAKPSANNSKLILLSTLLNSPHYDKHNNQENYPPLLHLQGRNRLDILQDVVSQSITSSAPPPPPPPASPPPPLPPGPAPPAVSLRPAASETGLDFDMHFSLREEMYRLVCDLEEGGHVLRDTATLLRAWTHPTAPRFQDMRFVYLVNKHTSHELLARRLGVLVLLILAVWWWCRRREPSPRSSTTPPHEKPSVDLVVHDDYVEVVEHDTCSRPEGDSADDQTVAAAMKHVQNADVGGDVDLAAVSILDAHRLPHPVVLLEAVLGRGTYGEVILGHYHDTLVAVKRLRPDHNNPKNMQSLVQEIELMTRFHSPFLVHFVGATWTHPDMDDLLCVVEYMDLRDLQSYLAKSKAGPKKSASFSWPQKMTCARHMALALSYLHDQQVIHRDVKSPNVLLNQSMAAKLGDFGIARQVVEKSMSNAVGTYRWTAPEVLKGKYYSVKADVYSFGMVLSELDTHVVPYYGMTNPKGQELGNFTIMFQ</sequence>
<feature type="compositionally biased region" description="Low complexity" evidence="8">
    <location>
        <begin position="272"/>
        <end position="282"/>
    </location>
</feature>
<dbReference type="InterPro" id="IPR001245">
    <property type="entry name" value="Ser-Thr/Tyr_kinase_cat_dom"/>
</dbReference>
<dbReference type="VEuPathDB" id="FungiDB:H257_09180"/>